<dbReference type="Pfam" id="PF07963">
    <property type="entry name" value="N_methyl"/>
    <property type="match status" value="1"/>
</dbReference>
<keyword evidence="3" id="KW-1185">Reference proteome</keyword>
<proteinExistence type="predicted"/>
<dbReference type="GO" id="GO:0043683">
    <property type="term" value="P:type IV pilus assembly"/>
    <property type="evidence" value="ECO:0007669"/>
    <property type="project" value="InterPro"/>
</dbReference>
<reference evidence="2" key="1">
    <citation type="submission" date="2023-02" db="EMBL/GenBank/DDBJ databases">
        <title>Tahibacter soli sp. nov. isolated from soil.</title>
        <authorList>
            <person name="Baek J.H."/>
            <person name="Lee J.K."/>
            <person name="Choi D.G."/>
            <person name="Jeon C.O."/>
        </authorList>
    </citation>
    <scope>NUCLEOTIDE SEQUENCE</scope>
    <source>
        <strain evidence="2">BL</strain>
    </source>
</reference>
<evidence type="ECO:0000313" key="3">
    <source>
        <dbReference type="Proteomes" id="UP001139971"/>
    </source>
</evidence>
<comment type="caution">
    <text evidence="2">The sequence shown here is derived from an EMBL/GenBank/DDBJ whole genome shotgun (WGS) entry which is preliminary data.</text>
</comment>
<feature type="transmembrane region" description="Helical" evidence="1">
    <location>
        <begin position="12"/>
        <end position="38"/>
    </location>
</feature>
<dbReference type="AlphaFoldDB" id="A0A9X3YIB0"/>
<keyword evidence="1" id="KW-0472">Membrane</keyword>
<dbReference type="EMBL" id="JAOVZO020000003">
    <property type="protein sequence ID" value="MDC8011630.1"/>
    <property type="molecule type" value="Genomic_DNA"/>
</dbReference>
<organism evidence="2 3">
    <name type="scientific">Tahibacter soli</name>
    <dbReference type="NCBI Taxonomy" id="2983605"/>
    <lineage>
        <taxon>Bacteria</taxon>
        <taxon>Pseudomonadati</taxon>
        <taxon>Pseudomonadota</taxon>
        <taxon>Gammaproteobacteria</taxon>
        <taxon>Lysobacterales</taxon>
        <taxon>Rhodanobacteraceae</taxon>
        <taxon>Tahibacter</taxon>
    </lineage>
</organism>
<sequence length="442" mass="47099">MNAIRIEFRRRARGFSLIEVMVAMALGLLVSIGLIAVFNTTGKINRVQEALARLQENGRYATTRISETARSAGTQYCNTTSGYSTKTVGNGPQYPARTPFVFSTLVATTDTFADSNNAIPAPPAGWVADTAYPLSPRYFLQGYECTASTCTPAVPAGPGRKGLPAAGTTAGSRVPGTDVLTMRFQGGTGWSATCALAGTTPTVLARPATGDDTLNFQNGDLALYSDCNSSQIMKVNAAGTLLTATSLLPNGANRCPAGGTARGDTRVFNFSRDFRTVTYYLGLKADTNPDAPTGRVISSLYRRVNGGEPEELVEGVERLDFLYGFEHANGTVRMLTADQVEAQSNATNCPPKAPDLTALEPGCLWRAVTSIEVHMLVNSVRDQYDLSSVDTAFRYSIGDPWFGSAPTASPAATANMPVTGLKAGRMMRREFVATISVRNFSL</sequence>
<evidence type="ECO:0000313" key="2">
    <source>
        <dbReference type="EMBL" id="MDC8011630.1"/>
    </source>
</evidence>
<dbReference type="Pfam" id="PF16074">
    <property type="entry name" value="PilW"/>
    <property type="match status" value="1"/>
</dbReference>
<accession>A0A9X3YIB0</accession>
<gene>
    <name evidence="2" type="ORF">OD750_003620</name>
</gene>
<dbReference type="NCBIfam" id="TIGR02532">
    <property type="entry name" value="IV_pilin_GFxxxE"/>
    <property type="match status" value="1"/>
</dbReference>
<keyword evidence="1" id="KW-1133">Transmembrane helix</keyword>
<evidence type="ECO:0000256" key="1">
    <source>
        <dbReference type="SAM" id="Phobius"/>
    </source>
</evidence>
<dbReference type="Proteomes" id="UP001139971">
    <property type="component" value="Unassembled WGS sequence"/>
</dbReference>
<keyword evidence="1" id="KW-0812">Transmembrane</keyword>
<dbReference type="PROSITE" id="PS00409">
    <property type="entry name" value="PROKAR_NTER_METHYL"/>
    <property type="match status" value="1"/>
</dbReference>
<dbReference type="InterPro" id="IPR012902">
    <property type="entry name" value="N_methyl_site"/>
</dbReference>
<dbReference type="RefSeq" id="WP_263542846.1">
    <property type="nucleotide sequence ID" value="NZ_JAOVZO020000003.1"/>
</dbReference>
<protein>
    <submittedName>
        <fullName evidence="2">PilW family protein</fullName>
    </submittedName>
</protein>
<dbReference type="InterPro" id="IPR032092">
    <property type="entry name" value="PilW"/>
</dbReference>
<name>A0A9X3YIB0_9GAMM</name>